<dbReference type="RefSeq" id="WP_146797530.1">
    <property type="nucleotide sequence ID" value="NZ_VOLP01000003.1"/>
</dbReference>
<feature type="transmembrane region" description="Helical" evidence="1">
    <location>
        <begin position="66"/>
        <end position="95"/>
    </location>
</feature>
<keyword evidence="1" id="KW-1133">Transmembrane helix</keyword>
<comment type="caution">
    <text evidence="3">The sequence shown here is derived from an EMBL/GenBank/DDBJ whole genome shotgun (WGS) entry which is preliminary data.</text>
</comment>
<name>A0A5C6Q8T4_9GAMM</name>
<evidence type="ECO:0000313" key="2">
    <source>
        <dbReference type="EMBL" id="TWX62501.1"/>
    </source>
</evidence>
<keyword evidence="4" id="KW-1185">Reference proteome</keyword>
<accession>A0A5C6Q8T4</accession>
<evidence type="ECO:0000313" key="4">
    <source>
        <dbReference type="Proteomes" id="UP000321525"/>
    </source>
</evidence>
<dbReference type="EMBL" id="VOLR01000002">
    <property type="protein sequence ID" value="TWX62501.1"/>
    <property type="molecule type" value="Genomic_DNA"/>
</dbReference>
<organism evidence="3 5">
    <name type="scientific">Colwellia hornerae</name>
    <dbReference type="NCBI Taxonomy" id="89402"/>
    <lineage>
        <taxon>Bacteria</taxon>
        <taxon>Pseudomonadati</taxon>
        <taxon>Pseudomonadota</taxon>
        <taxon>Gammaproteobacteria</taxon>
        <taxon>Alteromonadales</taxon>
        <taxon>Colwelliaceae</taxon>
        <taxon>Colwellia</taxon>
    </lineage>
</organism>
<dbReference type="Proteomes" id="UP000321525">
    <property type="component" value="Unassembled WGS sequence"/>
</dbReference>
<reference evidence="3 5" key="1">
    <citation type="submission" date="2019-07" db="EMBL/GenBank/DDBJ databases">
        <title>Genomes of sea-ice associated Colwellia species.</title>
        <authorList>
            <person name="Bowman J.P."/>
        </authorList>
    </citation>
    <scope>NUCLEOTIDE SEQUENCE [LARGE SCALE GENOMIC DNA]</scope>
    <source>
        <strain evidence="2 4">ACAM 607</strain>
        <strain evidence="3 5">IC036</strain>
    </source>
</reference>
<proteinExistence type="predicted"/>
<dbReference type="AlphaFoldDB" id="A0A5C6Q8T4"/>
<dbReference type="Proteomes" id="UP000321917">
    <property type="component" value="Unassembled WGS sequence"/>
</dbReference>
<feature type="transmembrane region" description="Helical" evidence="1">
    <location>
        <begin position="25"/>
        <end position="45"/>
    </location>
</feature>
<evidence type="ECO:0000313" key="5">
    <source>
        <dbReference type="Proteomes" id="UP000321917"/>
    </source>
</evidence>
<sequence>MTSFEYLAMGQFHIPSKSNFDMVKFVAVISYFTVIGWCIAIVLYSGNRSSFSTFHLKQSLGLALTFTLLSFIPLIGWAVSILVFIIWLVAIYYAVLGKKYLVPFLGEYFQRQLDFIK</sequence>
<keyword evidence="1" id="KW-0812">Transmembrane</keyword>
<evidence type="ECO:0008006" key="6">
    <source>
        <dbReference type="Google" id="ProtNLM"/>
    </source>
</evidence>
<dbReference type="OrthoDB" id="6400719at2"/>
<protein>
    <recommendedName>
        <fullName evidence="6">DUF4870 domain-containing protein</fullName>
    </recommendedName>
</protein>
<gene>
    <name evidence="2" type="ORF">ESZ26_01275</name>
    <name evidence="3" type="ORF">ESZ27_13140</name>
</gene>
<evidence type="ECO:0000313" key="3">
    <source>
        <dbReference type="EMBL" id="TWX65060.1"/>
    </source>
</evidence>
<evidence type="ECO:0000256" key="1">
    <source>
        <dbReference type="SAM" id="Phobius"/>
    </source>
</evidence>
<dbReference type="EMBL" id="VOLQ01000026">
    <property type="protein sequence ID" value="TWX65060.1"/>
    <property type="molecule type" value="Genomic_DNA"/>
</dbReference>
<keyword evidence="1" id="KW-0472">Membrane</keyword>